<dbReference type="PANTHER" id="PTHR38420:SF1">
    <property type="entry name" value="PUTATIVE (AFU_ORTHOLOGUE AFUA_5G14690)-RELATED"/>
    <property type="match status" value="1"/>
</dbReference>
<dbReference type="InterPro" id="IPR043171">
    <property type="entry name" value="Ap4A_phos1/2-like"/>
</dbReference>
<dbReference type="GO" id="GO:0009117">
    <property type="term" value="P:nucleotide metabolic process"/>
    <property type="evidence" value="ECO:0007669"/>
    <property type="project" value="InterPro"/>
</dbReference>
<dbReference type="Pfam" id="PF09830">
    <property type="entry name" value="ATP_transf"/>
    <property type="match status" value="1"/>
</dbReference>
<evidence type="ECO:0000259" key="2">
    <source>
        <dbReference type="Pfam" id="PF19327"/>
    </source>
</evidence>
<feature type="domain" description="Ap4A phosphorylase 1/2 N-terminal" evidence="2">
    <location>
        <begin position="37"/>
        <end position="179"/>
    </location>
</feature>
<dbReference type="GO" id="GO:0005524">
    <property type="term" value="F:ATP binding"/>
    <property type="evidence" value="ECO:0007669"/>
    <property type="project" value="InterPro"/>
</dbReference>
<proteinExistence type="predicted"/>
<gene>
    <name evidence="3" type="ORF">H2200_011161</name>
</gene>
<dbReference type="GO" id="GO:0003877">
    <property type="term" value="F:ATP:ADP adenylyltransferase activity"/>
    <property type="evidence" value="ECO:0007669"/>
    <property type="project" value="InterPro"/>
</dbReference>
<comment type="caution">
    <text evidence="3">The sequence shown here is derived from an EMBL/GenBank/DDBJ whole genome shotgun (WGS) entry which is preliminary data.</text>
</comment>
<reference evidence="3" key="1">
    <citation type="submission" date="2022-10" db="EMBL/GenBank/DDBJ databases">
        <title>Culturing micro-colonial fungi from biological soil crusts in the Mojave desert and describing Neophaeococcomyces mojavensis, and introducing the new genera and species Taxawa tesnikishii.</title>
        <authorList>
            <person name="Kurbessoian T."/>
            <person name="Stajich J.E."/>
        </authorList>
    </citation>
    <scope>NUCLEOTIDE SEQUENCE</scope>
    <source>
        <strain evidence="3">TK_41</strain>
    </source>
</reference>
<dbReference type="InterPro" id="IPR009163">
    <property type="entry name" value="Ap4A_phos1/2"/>
</dbReference>
<dbReference type="Gene3D" id="3.30.428.70">
    <property type="match status" value="1"/>
</dbReference>
<name>A0AA39CDM4_9EURO</name>
<evidence type="ECO:0000313" key="4">
    <source>
        <dbReference type="Proteomes" id="UP001172673"/>
    </source>
</evidence>
<sequence>MDNAEPLLEDEDLISKAAATLPADLEGLCIARFDELVATGQLIYEDSTAENVEDQGFRFNFRFVPHLQRKPILPADAPQRKTGKGHNPFLDPTPSEVLSSVGQTHRLLINKFSVYRPSLLLITREFAPQKDGLDRTDLAAAWTVLRHFKQPYMMIYNCGFESGSSQGHKHMQMWPYPDEKELGFELFPSKADSEVYVSNDIANVPHKHFALRLSKDVDLEGLVETYDRLLQGVRQSHRAFGGGKDYNVILVKDWMCMIPRRHSGLDRGAGANSASAIGLVWIQNDEEKKAWTSEGPAEYLRYVGIPR</sequence>
<accession>A0AA39CDM4</accession>
<dbReference type="AlphaFoldDB" id="A0AA39CDM4"/>
<dbReference type="InterPro" id="IPR045759">
    <property type="entry name" value="Ap4A_phos1/2_N"/>
</dbReference>
<dbReference type="InterPro" id="IPR036265">
    <property type="entry name" value="HIT-like_sf"/>
</dbReference>
<evidence type="ECO:0000259" key="1">
    <source>
        <dbReference type="Pfam" id="PF09830"/>
    </source>
</evidence>
<dbReference type="Pfam" id="PF19327">
    <property type="entry name" value="Ap4A_phos_N"/>
    <property type="match status" value="1"/>
</dbReference>
<protein>
    <submittedName>
        <fullName evidence="3">Uncharacterized protein</fullName>
    </submittedName>
</protein>
<evidence type="ECO:0000313" key="3">
    <source>
        <dbReference type="EMBL" id="KAJ9604327.1"/>
    </source>
</evidence>
<dbReference type="Proteomes" id="UP001172673">
    <property type="component" value="Unassembled WGS sequence"/>
</dbReference>
<dbReference type="EMBL" id="JAPDRK010000019">
    <property type="protein sequence ID" value="KAJ9604327.1"/>
    <property type="molecule type" value="Genomic_DNA"/>
</dbReference>
<keyword evidence="4" id="KW-1185">Reference proteome</keyword>
<feature type="domain" description="ATP adenylyltransferase C-terminal" evidence="1">
    <location>
        <begin position="203"/>
        <end position="306"/>
    </location>
</feature>
<dbReference type="PANTHER" id="PTHR38420">
    <property type="entry name" value="AP-4-A PHOSPHORYLASE II"/>
    <property type="match status" value="1"/>
</dbReference>
<organism evidence="3 4">
    <name type="scientific">Cladophialophora chaetospira</name>
    <dbReference type="NCBI Taxonomy" id="386627"/>
    <lineage>
        <taxon>Eukaryota</taxon>
        <taxon>Fungi</taxon>
        <taxon>Dikarya</taxon>
        <taxon>Ascomycota</taxon>
        <taxon>Pezizomycotina</taxon>
        <taxon>Eurotiomycetes</taxon>
        <taxon>Chaetothyriomycetidae</taxon>
        <taxon>Chaetothyriales</taxon>
        <taxon>Herpotrichiellaceae</taxon>
        <taxon>Cladophialophora</taxon>
    </lineage>
</organism>
<dbReference type="SUPFAM" id="SSF54197">
    <property type="entry name" value="HIT-like"/>
    <property type="match status" value="1"/>
</dbReference>
<dbReference type="InterPro" id="IPR019200">
    <property type="entry name" value="ATP_adenylylTrfase_C"/>
</dbReference>